<feature type="compositionally biased region" description="Acidic residues" evidence="1">
    <location>
        <begin position="269"/>
        <end position="287"/>
    </location>
</feature>
<feature type="region of interest" description="Disordered" evidence="1">
    <location>
        <begin position="346"/>
        <end position="392"/>
    </location>
</feature>
<feature type="region of interest" description="Disordered" evidence="1">
    <location>
        <begin position="217"/>
        <end position="306"/>
    </location>
</feature>
<accession>A0A6G1LN80</accession>
<gene>
    <name evidence="2" type="ORF">EJ03DRAFT_333139</name>
</gene>
<dbReference type="Proteomes" id="UP000799436">
    <property type="component" value="Unassembled WGS sequence"/>
</dbReference>
<dbReference type="EMBL" id="ML995809">
    <property type="protein sequence ID" value="KAF2774022.1"/>
    <property type="molecule type" value="Genomic_DNA"/>
</dbReference>
<feature type="compositionally biased region" description="Polar residues" evidence="1">
    <location>
        <begin position="369"/>
        <end position="383"/>
    </location>
</feature>
<proteinExistence type="predicted"/>
<reference evidence="2" key="1">
    <citation type="journal article" date="2020" name="Stud. Mycol.">
        <title>101 Dothideomycetes genomes: a test case for predicting lifestyles and emergence of pathogens.</title>
        <authorList>
            <person name="Haridas S."/>
            <person name="Albert R."/>
            <person name="Binder M."/>
            <person name="Bloem J."/>
            <person name="Labutti K."/>
            <person name="Salamov A."/>
            <person name="Andreopoulos B."/>
            <person name="Baker S."/>
            <person name="Barry K."/>
            <person name="Bills G."/>
            <person name="Bluhm B."/>
            <person name="Cannon C."/>
            <person name="Castanera R."/>
            <person name="Culley D."/>
            <person name="Daum C."/>
            <person name="Ezra D."/>
            <person name="Gonzalez J."/>
            <person name="Henrissat B."/>
            <person name="Kuo A."/>
            <person name="Liang C."/>
            <person name="Lipzen A."/>
            <person name="Lutzoni F."/>
            <person name="Magnuson J."/>
            <person name="Mondo S."/>
            <person name="Nolan M."/>
            <person name="Ohm R."/>
            <person name="Pangilinan J."/>
            <person name="Park H.-J."/>
            <person name="Ramirez L."/>
            <person name="Alfaro M."/>
            <person name="Sun H."/>
            <person name="Tritt A."/>
            <person name="Yoshinaga Y."/>
            <person name="Zwiers L.-H."/>
            <person name="Turgeon B."/>
            <person name="Goodwin S."/>
            <person name="Spatafora J."/>
            <person name="Crous P."/>
            <person name="Grigoriev I."/>
        </authorList>
    </citation>
    <scope>NUCLEOTIDE SEQUENCE</scope>
    <source>
        <strain evidence="2">CBS 116005</strain>
    </source>
</reference>
<feature type="region of interest" description="Disordered" evidence="1">
    <location>
        <begin position="122"/>
        <end position="173"/>
    </location>
</feature>
<dbReference type="PANTHER" id="PTHR42084:SF1">
    <property type="entry name" value="SERINE_THREONINE-PROTEIN KINASE PPK6"/>
    <property type="match status" value="1"/>
</dbReference>
<organism evidence="2 3">
    <name type="scientific">Teratosphaeria nubilosa</name>
    <dbReference type="NCBI Taxonomy" id="161662"/>
    <lineage>
        <taxon>Eukaryota</taxon>
        <taxon>Fungi</taxon>
        <taxon>Dikarya</taxon>
        <taxon>Ascomycota</taxon>
        <taxon>Pezizomycotina</taxon>
        <taxon>Dothideomycetes</taxon>
        <taxon>Dothideomycetidae</taxon>
        <taxon>Mycosphaerellales</taxon>
        <taxon>Teratosphaeriaceae</taxon>
        <taxon>Teratosphaeria</taxon>
    </lineage>
</organism>
<dbReference type="PANTHER" id="PTHR42084">
    <property type="entry name" value="YALI0E26631P"/>
    <property type="match status" value="1"/>
</dbReference>
<keyword evidence="3" id="KW-1185">Reference proteome</keyword>
<sequence length="611" mass="66732">MTRRGPCSVLGGPSDQSTANVPPQRIDWWAEEVKKIPPFSDLPVELFERLMQEVDDFPINWDTACEIREELMEERGRITEREEEKLQRPYYLKASRADGIQTHVAGDILLVDEDDEFGDFEDASATPAPTLTSSGSSCPPSKISTGVPAKPVSKAKTVKDPAKVGPDVGSHPFAGNMDILFAADDEEYDAGQDEMNDIANNPEAAMAYSKRIIAEQQAAQERASRVTAVPPSETVVNAYPQHPQPESNPSKLRKKSGYLPTRDPNVLFDADDVSEHEDEDDFGDFEGDERSSGKMSSTEPPASAETHTIMPEIDLLGLEDSSATATHSVSPETGPAVAQPLQNDVWDDFDIPEPQPTSPFDIPKKKTVATPQRSSTASVTKTSLKPDASSLPPTNIPPPAVLLSVYPSIFSSAQDALFGPMAKLDLKQRQMLLAHPATRLFLKGYLTLGIVLGHIIAGRRLRWKRDQYLAQGMRIGPSAAGGKGGMKLAGIDKGETAKEDREVLDVVTMWKGNLGKLRAAVTSASSAPKTSRLPPVPEIAEVMPMKSLKPTEGGFTAPHACALCGLKREERVAKVDVAVDDSFGEWWLDNMSMHVVCRDFWEEHKNKLKSR</sequence>
<feature type="compositionally biased region" description="Low complexity" evidence="1">
    <location>
        <begin position="129"/>
        <end position="145"/>
    </location>
</feature>
<feature type="region of interest" description="Disordered" evidence="1">
    <location>
        <begin position="1"/>
        <end position="22"/>
    </location>
</feature>
<dbReference type="AlphaFoldDB" id="A0A6G1LN80"/>
<evidence type="ECO:0000313" key="3">
    <source>
        <dbReference type="Proteomes" id="UP000799436"/>
    </source>
</evidence>
<evidence type="ECO:0000313" key="2">
    <source>
        <dbReference type="EMBL" id="KAF2774022.1"/>
    </source>
</evidence>
<dbReference type="OrthoDB" id="5420391at2759"/>
<name>A0A6G1LN80_9PEZI</name>
<evidence type="ECO:0000256" key="1">
    <source>
        <dbReference type="SAM" id="MobiDB-lite"/>
    </source>
</evidence>
<protein>
    <submittedName>
        <fullName evidence="2">Uncharacterized protein</fullName>
    </submittedName>
</protein>